<sequence length="274" mass="31351">MIKTNKNTEVPMEAVHWMIKKARQKIMDREYPAGEIINGRYQIEKVLQNGSYGIIYLCQDLSTGQTCVVKQMRKSKRKENAENYLQETAILKLLDHPGIPSLIDTFSYEGEQFFSMAFVEGKNVEDTLFATGQQYTEKECLPIIEQLTFIVCYIHDQGVFHGDIRIPNVLLHNGKIHLIDFGLASNLGAESGLKTQREQLAQDDFFDLGDFLLFLLYSSYDGDIKKGRSWTEELHLKPQTTLLLKRLLGITKPYQQCADILTDIRKAIGSFHAH</sequence>
<keyword evidence="2" id="KW-0723">Serine/threonine-protein kinase</keyword>
<dbReference type="GO" id="GO:0005524">
    <property type="term" value="F:ATP binding"/>
    <property type="evidence" value="ECO:0007669"/>
    <property type="project" value="InterPro"/>
</dbReference>
<proteinExistence type="predicted"/>
<dbReference type="PROSITE" id="PS50011">
    <property type="entry name" value="PROTEIN_KINASE_DOM"/>
    <property type="match status" value="1"/>
</dbReference>
<dbReference type="Gene3D" id="1.10.510.10">
    <property type="entry name" value="Transferase(Phosphotransferase) domain 1"/>
    <property type="match status" value="1"/>
</dbReference>
<organism evidence="2 3">
    <name type="scientific">Jeotgalibacillus salarius</name>
    <dbReference type="NCBI Taxonomy" id="546023"/>
    <lineage>
        <taxon>Bacteria</taxon>
        <taxon>Bacillati</taxon>
        <taxon>Bacillota</taxon>
        <taxon>Bacilli</taxon>
        <taxon>Bacillales</taxon>
        <taxon>Caryophanaceae</taxon>
        <taxon>Jeotgalibacillus</taxon>
    </lineage>
</organism>
<dbReference type="PANTHER" id="PTHR24347">
    <property type="entry name" value="SERINE/THREONINE-PROTEIN KINASE"/>
    <property type="match status" value="1"/>
</dbReference>
<reference evidence="2 3" key="1">
    <citation type="submission" date="2019-03" db="EMBL/GenBank/DDBJ databases">
        <authorList>
            <person name="Yang Y."/>
        </authorList>
    </citation>
    <scope>NUCLEOTIDE SEQUENCE [LARGE SCALE GENOMIC DNA]</scope>
    <source>
        <strain evidence="2 3">ASL-1</strain>
    </source>
</reference>
<dbReference type="Pfam" id="PF00069">
    <property type="entry name" value="Pkinase"/>
    <property type="match status" value="1"/>
</dbReference>
<evidence type="ECO:0000313" key="3">
    <source>
        <dbReference type="Proteomes" id="UP000297776"/>
    </source>
</evidence>
<dbReference type="InterPro" id="IPR000719">
    <property type="entry name" value="Prot_kinase_dom"/>
</dbReference>
<dbReference type="GO" id="GO:0004674">
    <property type="term" value="F:protein serine/threonine kinase activity"/>
    <property type="evidence" value="ECO:0007669"/>
    <property type="project" value="UniProtKB-KW"/>
</dbReference>
<gene>
    <name evidence="2" type="ORF">E2626_07970</name>
</gene>
<accession>A0A4Y8LGC8</accession>
<keyword evidence="2" id="KW-0808">Transferase</keyword>
<protein>
    <submittedName>
        <fullName evidence="2">Serine/threonine protein kinase</fullName>
    </submittedName>
</protein>
<dbReference type="SUPFAM" id="SSF56112">
    <property type="entry name" value="Protein kinase-like (PK-like)"/>
    <property type="match status" value="1"/>
</dbReference>
<dbReference type="Proteomes" id="UP000297776">
    <property type="component" value="Unassembled WGS sequence"/>
</dbReference>
<evidence type="ECO:0000259" key="1">
    <source>
        <dbReference type="PROSITE" id="PS50011"/>
    </source>
</evidence>
<dbReference type="AlphaFoldDB" id="A0A4Y8LGC8"/>
<keyword evidence="3" id="KW-1185">Reference proteome</keyword>
<evidence type="ECO:0000313" key="2">
    <source>
        <dbReference type="EMBL" id="TFE01500.1"/>
    </source>
</evidence>
<keyword evidence="2" id="KW-0418">Kinase</keyword>
<name>A0A4Y8LGC8_9BACL</name>
<feature type="domain" description="Protein kinase" evidence="1">
    <location>
        <begin position="41"/>
        <end position="274"/>
    </location>
</feature>
<comment type="caution">
    <text evidence="2">The sequence shown here is derived from an EMBL/GenBank/DDBJ whole genome shotgun (WGS) entry which is preliminary data.</text>
</comment>
<dbReference type="EMBL" id="SORX01000004">
    <property type="protein sequence ID" value="TFE01500.1"/>
    <property type="molecule type" value="Genomic_DNA"/>
</dbReference>
<dbReference type="OrthoDB" id="9788659at2"/>
<dbReference type="InterPro" id="IPR011009">
    <property type="entry name" value="Kinase-like_dom_sf"/>
</dbReference>